<dbReference type="AlphaFoldDB" id="A0A4P5PC82"/>
<dbReference type="OrthoDB" id="2194975at2"/>
<keyword evidence="1" id="KW-0472">Membrane</keyword>
<accession>A0A4P5PC82</accession>
<organism evidence="2 3">
    <name type="scientific">Enterococcus florum</name>
    <dbReference type="NCBI Taxonomy" id="2480627"/>
    <lineage>
        <taxon>Bacteria</taxon>
        <taxon>Bacillati</taxon>
        <taxon>Bacillota</taxon>
        <taxon>Bacilli</taxon>
        <taxon>Lactobacillales</taxon>
        <taxon>Enterococcaceae</taxon>
        <taxon>Enterococcus</taxon>
    </lineage>
</organism>
<name>A0A4P5PC82_9ENTE</name>
<keyword evidence="1" id="KW-1133">Transmembrane helix</keyword>
<evidence type="ECO:0000256" key="1">
    <source>
        <dbReference type="SAM" id="Phobius"/>
    </source>
</evidence>
<reference evidence="3" key="1">
    <citation type="submission" date="2019-02" db="EMBL/GenBank/DDBJ databases">
        <title>Draft genome sequence of Enterococcus sp. Gos25-1.</title>
        <authorList>
            <person name="Tanaka N."/>
            <person name="Shiwa Y."/>
            <person name="Fujita N."/>
        </authorList>
    </citation>
    <scope>NUCLEOTIDE SEQUENCE [LARGE SCALE GENOMIC DNA]</scope>
    <source>
        <strain evidence="3">Gos25-1</strain>
    </source>
</reference>
<dbReference type="Proteomes" id="UP000290567">
    <property type="component" value="Unassembled WGS sequence"/>
</dbReference>
<evidence type="ECO:0000313" key="3">
    <source>
        <dbReference type="Proteomes" id="UP000290567"/>
    </source>
</evidence>
<protein>
    <submittedName>
        <fullName evidence="2">Uncharacterized protein</fullName>
    </submittedName>
</protein>
<dbReference type="EMBL" id="BJCC01000031">
    <property type="protein sequence ID" value="GCF95396.1"/>
    <property type="molecule type" value="Genomic_DNA"/>
</dbReference>
<keyword evidence="3" id="KW-1185">Reference proteome</keyword>
<proteinExistence type="predicted"/>
<gene>
    <name evidence="2" type="ORF">NRIC_32870</name>
</gene>
<comment type="caution">
    <text evidence="2">The sequence shown here is derived from an EMBL/GenBank/DDBJ whole genome shotgun (WGS) entry which is preliminary data.</text>
</comment>
<evidence type="ECO:0000313" key="2">
    <source>
        <dbReference type="EMBL" id="GCF95396.1"/>
    </source>
</evidence>
<sequence>MFVLNVVNAVILAVVLGIVIYRLIIQFQVSRVEKTEYSDSKFQKKLHVFKQITSQKHVAFLLGLCLAIGVSLLLVTVNLFQLNQTVDSMKEQTSLLDEEIQRLSNQQEELITKIPIKDYPKEGIDLKKYEWDKVFGEERQEELQLKIETEISQKLAPYFGLSQVIVSVDVPTQSLSMSLTGSTTDIEGKEKIKKNVEAFVKEAKVIPRLTQVHVQVTSAVDKKNETLYEGIYLREKDKDAFKRQEESKKTDKEDED</sequence>
<feature type="transmembrane region" description="Helical" evidence="1">
    <location>
        <begin position="6"/>
        <end position="24"/>
    </location>
</feature>
<dbReference type="RefSeq" id="WP_146623788.1">
    <property type="nucleotide sequence ID" value="NZ_BJCC01000031.1"/>
</dbReference>
<feature type="transmembrane region" description="Helical" evidence="1">
    <location>
        <begin position="58"/>
        <end position="80"/>
    </location>
</feature>
<keyword evidence="1" id="KW-0812">Transmembrane</keyword>